<accession>A0AAV9FDP5</accession>
<dbReference type="InterPro" id="IPR052542">
    <property type="entry name" value="Cholesterol_Oxidase"/>
</dbReference>
<proteinExistence type="predicted"/>
<dbReference type="InterPro" id="IPR036188">
    <property type="entry name" value="FAD/NAD-bd_sf"/>
</dbReference>
<protein>
    <submittedName>
        <fullName evidence="6">Uncharacterized protein</fullName>
    </submittedName>
</protein>
<keyword evidence="2" id="KW-0285">Flavoprotein</keyword>
<keyword evidence="7" id="KW-1185">Reference proteome</keyword>
<name>A0AAV9FDP5_ACOCL</name>
<evidence type="ECO:0000256" key="1">
    <source>
        <dbReference type="ARBA" id="ARBA00001974"/>
    </source>
</evidence>
<evidence type="ECO:0000256" key="3">
    <source>
        <dbReference type="ARBA" id="ARBA00022827"/>
    </source>
</evidence>
<keyword evidence="4" id="KW-0560">Oxidoreductase</keyword>
<dbReference type="SUPFAM" id="SSF51905">
    <property type="entry name" value="FAD/NAD(P)-binding domain"/>
    <property type="match status" value="1"/>
</dbReference>
<evidence type="ECO:0000256" key="5">
    <source>
        <dbReference type="SAM" id="MobiDB-lite"/>
    </source>
</evidence>
<dbReference type="AlphaFoldDB" id="A0AAV9FDP5"/>
<evidence type="ECO:0000313" key="7">
    <source>
        <dbReference type="Proteomes" id="UP001180020"/>
    </source>
</evidence>
<evidence type="ECO:0000313" key="6">
    <source>
        <dbReference type="EMBL" id="KAK1324178.1"/>
    </source>
</evidence>
<comment type="cofactor">
    <cofactor evidence="1">
        <name>FAD</name>
        <dbReference type="ChEBI" id="CHEBI:57692"/>
    </cofactor>
</comment>
<comment type="caution">
    <text evidence="6">The sequence shown here is derived from an EMBL/GenBank/DDBJ whole genome shotgun (WGS) entry which is preliminary data.</text>
</comment>
<dbReference type="Proteomes" id="UP001180020">
    <property type="component" value="Unassembled WGS sequence"/>
</dbReference>
<dbReference type="Gene3D" id="3.50.50.60">
    <property type="entry name" value="FAD/NAD(P)-binding domain"/>
    <property type="match status" value="1"/>
</dbReference>
<evidence type="ECO:0000256" key="4">
    <source>
        <dbReference type="ARBA" id="ARBA00023002"/>
    </source>
</evidence>
<dbReference type="Pfam" id="PF13450">
    <property type="entry name" value="NAD_binding_8"/>
    <property type="match status" value="1"/>
</dbReference>
<feature type="region of interest" description="Disordered" evidence="5">
    <location>
        <begin position="1"/>
        <end position="23"/>
    </location>
</feature>
<dbReference type="PANTHER" id="PTHR47470:SF1">
    <property type="entry name" value="FAD-DEPENDENT OXIDOREDUCTASE 2 FAD BINDING DOMAIN-CONTAINING PROTEIN"/>
    <property type="match status" value="1"/>
</dbReference>
<evidence type="ECO:0000256" key="2">
    <source>
        <dbReference type="ARBA" id="ARBA00022630"/>
    </source>
</evidence>
<reference evidence="6" key="2">
    <citation type="submission" date="2023-06" db="EMBL/GenBank/DDBJ databases">
        <authorList>
            <person name="Ma L."/>
            <person name="Liu K.-W."/>
            <person name="Li Z."/>
            <person name="Hsiao Y.-Y."/>
            <person name="Qi Y."/>
            <person name="Fu T."/>
            <person name="Tang G."/>
            <person name="Zhang D."/>
            <person name="Sun W.-H."/>
            <person name="Liu D.-K."/>
            <person name="Li Y."/>
            <person name="Chen G.-Z."/>
            <person name="Liu X.-D."/>
            <person name="Liao X.-Y."/>
            <person name="Jiang Y.-T."/>
            <person name="Yu X."/>
            <person name="Hao Y."/>
            <person name="Huang J."/>
            <person name="Zhao X.-W."/>
            <person name="Ke S."/>
            <person name="Chen Y.-Y."/>
            <person name="Wu W.-L."/>
            <person name="Hsu J.-L."/>
            <person name="Lin Y.-F."/>
            <person name="Huang M.-D."/>
            <person name="Li C.-Y."/>
            <person name="Huang L."/>
            <person name="Wang Z.-W."/>
            <person name="Zhao X."/>
            <person name="Zhong W.-Y."/>
            <person name="Peng D.-H."/>
            <person name="Ahmad S."/>
            <person name="Lan S."/>
            <person name="Zhang J.-S."/>
            <person name="Tsai W.-C."/>
            <person name="Van De Peer Y."/>
            <person name="Liu Z.-J."/>
        </authorList>
    </citation>
    <scope>NUCLEOTIDE SEQUENCE</scope>
    <source>
        <strain evidence="6">CP</strain>
        <tissue evidence="6">Leaves</tissue>
    </source>
</reference>
<sequence>MGVRGELERGGVEKEGLGDAGGGDYDVVVVGSGYGGSIAACRLAAAGVDVCLIERGRRWAAGDFPTNVVGLLSAVRVESQENRTWKE</sequence>
<reference evidence="6" key="1">
    <citation type="journal article" date="2023" name="Nat. Commun.">
        <title>Diploid and tetraploid genomes of Acorus and the evolution of monocots.</title>
        <authorList>
            <person name="Ma L."/>
            <person name="Liu K.W."/>
            <person name="Li Z."/>
            <person name="Hsiao Y.Y."/>
            <person name="Qi Y."/>
            <person name="Fu T."/>
            <person name="Tang G.D."/>
            <person name="Zhang D."/>
            <person name="Sun W.H."/>
            <person name="Liu D.K."/>
            <person name="Li Y."/>
            <person name="Chen G.Z."/>
            <person name="Liu X.D."/>
            <person name="Liao X.Y."/>
            <person name="Jiang Y.T."/>
            <person name="Yu X."/>
            <person name="Hao Y."/>
            <person name="Huang J."/>
            <person name="Zhao X.W."/>
            <person name="Ke S."/>
            <person name="Chen Y.Y."/>
            <person name="Wu W.L."/>
            <person name="Hsu J.L."/>
            <person name="Lin Y.F."/>
            <person name="Huang M.D."/>
            <person name="Li C.Y."/>
            <person name="Huang L."/>
            <person name="Wang Z.W."/>
            <person name="Zhao X."/>
            <person name="Zhong W.Y."/>
            <person name="Peng D.H."/>
            <person name="Ahmad S."/>
            <person name="Lan S."/>
            <person name="Zhang J.S."/>
            <person name="Tsai W.C."/>
            <person name="Van de Peer Y."/>
            <person name="Liu Z.J."/>
        </authorList>
    </citation>
    <scope>NUCLEOTIDE SEQUENCE</scope>
    <source>
        <strain evidence="6">CP</strain>
    </source>
</reference>
<feature type="compositionally biased region" description="Basic and acidic residues" evidence="5">
    <location>
        <begin position="1"/>
        <end position="17"/>
    </location>
</feature>
<dbReference type="EMBL" id="JAUJYO010000002">
    <property type="protein sequence ID" value="KAK1324178.1"/>
    <property type="molecule type" value="Genomic_DNA"/>
</dbReference>
<dbReference type="GO" id="GO:0016491">
    <property type="term" value="F:oxidoreductase activity"/>
    <property type="evidence" value="ECO:0007669"/>
    <property type="project" value="UniProtKB-KW"/>
</dbReference>
<gene>
    <name evidence="6" type="ORF">QJS10_CPA02g01008</name>
</gene>
<keyword evidence="3" id="KW-0274">FAD</keyword>
<dbReference type="PANTHER" id="PTHR47470">
    <property type="entry name" value="CHOLESTEROL OXIDASE"/>
    <property type="match status" value="1"/>
</dbReference>
<organism evidence="6 7">
    <name type="scientific">Acorus calamus</name>
    <name type="common">Sweet flag</name>
    <dbReference type="NCBI Taxonomy" id="4465"/>
    <lineage>
        <taxon>Eukaryota</taxon>
        <taxon>Viridiplantae</taxon>
        <taxon>Streptophyta</taxon>
        <taxon>Embryophyta</taxon>
        <taxon>Tracheophyta</taxon>
        <taxon>Spermatophyta</taxon>
        <taxon>Magnoliopsida</taxon>
        <taxon>Liliopsida</taxon>
        <taxon>Acoraceae</taxon>
        <taxon>Acorus</taxon>
    </lineage>
</organism>